<evidence type="ECO:0000313" key="6">
    <source>
        <dbReference type="EMBL" id="CCC81862.1"/>
    </source>
</evidence>
<keyword evidence="3 5" id="KW-1133">Transmembrane helix</keyword>
<reference evidence="6 7" key="1">
    <citation type="journal article" date="2011" name="PLoS ONE">
        <title>The complete genome sequence of Thermoproteus tenax: a physiologically versatile member of the Crenarchaeota.</title>
        <authorList>
            <person name="Siebers B."/>
            <person name="Zaparty M."/>
            <person name="Raddatz G."/>
            <person name="Tjaden B."/>
            <person name="Albers S.V."/>
            <person name="Bell S.D."/>
            <person name="Blombach F."/>
            <person name="Kletzin A."/>
            <person name="Kyrpides N."/>
            <person name="Lanz C."/>
            <person name="Plagens A."/>
            <person name="Rampp M."/>
            <person name="Rosinus A."/>
            <person name="von Jan M."/>
            <person name="Makarova K.S."/>
            <person name="Klenk H.P."/>
            <person name="Schuster S.C."/>
            <person name="Hensel R."/>
        </authorList>
    </citation>
    <scope>NUCLEOTIDE SEQUENCE [LARGE SCALE GENOMIC DNA]</scope>
    <source>
        <strain evidence="7">ATCC 35583 / DSM 2078 / JCM 9277 / NBRC 100435 / Kra 1</strain>
    </source>
</reference>
<keyword evidence="7" id="KW-1185">Reference proteome</keyword>
<keyword evidence="5" id="KW-1003">Cell membrane</keyword>
<accession>G4RJW7</accession>
<dbReference type="STRING" id="768679.TTX_1224"/>
<name>G4RJW7_THETK</name>
<dbReference type="eggNOG" id="arCOG02050">
    <property type="taxonomic scope" value="Archaea"/>
</dbReference>
<dbReference type="PaxDb" id="768679-TTX_1224"/>
<gene>
    <name evidence="6" type="ordered locus">TTX_1224</name>
</gene>
<keyword evidence="2 5" id="KW-0812">Transmembrane</keyword>
<dbReference type="KEGG" id="ttn:TTX_1224"/>
<comment type="similarity">
    <text evidence="5">Belongs to the 4-toluene sulfonate uptake permease (TSUP) (TC 2.A.102) family.</text>
</comment>
<dbReference type="Pfam" id="PF01925">
    <property type="entry name" value="TauE"/>
    <property type="match status" value="1"/>
</dbReference>
<organism evidence="6 7">
    <name type="scientific">Thermoproteus tenax (strain ATCC 35583 / DSM 2078 / JCM 9277 / NBRC 100435 / Kra 1)</name>
    <dbReference type="NCBI Taxonomy" id="768679"/>
    <lineage>
        <taxon>Archaea</taxon>
        <taxon>Thermoproteota</taxon>
        <taxon>Thermoprotei</taxon>
        <taxon>Thermoproteales</taxon>
        <taxon>Thermoproteaceae</taxon>
        <taxon>Thermoproteus</taxon>
    </lineage>
</organism>
<feature type="transmembrane region" description="Helical" evidence="5">
    <location>
        <begin position="12"/>
        <end position="28"/>
    </location>
</feature>
<evidence type="ECO:0000256" key="1">
    <source>
        <dbReference type="ARBA" id="ARBA00004141"/>
    </source>
</evidence>
<dbReference type="Proteomes" id="UP000002654">
    <property type="component" value="Chromosome"/>
</dbReference>
<dbReference type="HOGENOM" id="CLU_2115605_0_0_2"/>
<evidence type="ECO:0000256" key="2">
    <source>
        <dbReference type="ARBA" id="ARBA00022692"/>
    </source>
</evidence>
<feature type="transmembrane region" description="Helical" evidence="5">
    <location>
        <begin position="87"/>
        <end position="104"/>
    </location>
</feature>
<keyword evidence="4 5" id="KW-0472">Membrane</keyword>
<dbReference type="PATRIC" id="fig|768679.9.peg.1232"/>
<feature type="transmembrane region" description="Helical" evidence="5">
    <location>
        <begin position="64"/>
        <end position="81"/>
    </location>
</feature>
<proteinExistence type="inferred from homology"/>
<dbReference type="EMBL" id="FN869859">
    <property type="protein sequence ID" value="CCC81862.1"/>
    <property type="molecule type" value="Genomic_DNA"/>
</dbReference>
<comment type="subcellular location">
    <subcellularLocation>
        <location evidence="5">Cell membrane</location>
        <topology evidence="5">Multi-pass membrane protein</topology>
    </subcellularLocation>
    <subcellularLocation>
        <location evidence="1">Membrane</location>
        <topology evidence="1">Multi-pass membrane protein</topology>
    </subcellularLocation>
</comment>
<evidence type="ECO:0000256" key="4">
    <source>
        <dbReference type="ARBA" id="ARBA00023136"/>
    </source>
</evidence>
<protein>
    <recommendedName>
        <fullName evidence="5">Probable membrane transporter protein</fullName>
    </recommendedName>
</protein>
<evidence type="ECO:0000256" key="5">
    <source>
        <dbReference type="RuleBase" id="RU363041"/>
    </source>
</evidence>
<dbReference type="GO" id="GO:0005886">
    <property type="term" value="C:plasma membrane"/>
    <property type="evidence" value="ECO:0007669"/>
    <property type="project" value="UniProtKB-SubCell"/>
</dbReference>
<dbReference type="AlphaFoldDB" id="G4RJW7"/>
<evidence type="ECO:0000313" key="7">
    <source>
        <dbReference type="Proteomes" id="UP000002654"/>
    </source>
</evidence>
<evidence type="ECO:0000256" key="3">
    <source>
        <dbReference type="ARBA" id="ARBA00022989"/>
    </source>
</evidence>
<sequence length="114" mass="12004">MDRRPPPRRRWGTFGVGWALVPVLSLVMGLPLRVAATSVASIALGGIPGLWIKEGALLPEMLSLVVPAAVIGSSMGARLALRVKAPVIKYAVVGVMAIASIQLLQRGIARLWTG</sequence>
<dbReference type="InterPro" id="IPR002781">
    <property type="entry name" value="TM_pro_TauE-like"/>
</dbReference>